<sequence>MIDNNIVIEKAIRRIADEYGVDIKTVESAINTSEVPLNLEKLVSEGIFCFRGPSEDVKYGNAALCLSNKILANAGVAKILIPLICDRIRNWDHENIEVLLSDLQKVITIMELNPDEYPGLQKCSIDPNDLPGEKIPDDIKDKCDVWAMDKKGMCLVGIDANKLMHIDEIRKAAPGCS</sequence>
<gene>
    <name evidence="1" type="ORF">MettiDRAFT_2304</name>
</gene>
<reference evidence="1 2" key="1">
    <citation type="submission" date="2013-08" db="EMBL/GenBank/DDBJ databases">
        <authorList>
            <consortium name="DOE Joint Genome Institute"/>
            <person name="Eisen J."/>
            <person name="Huntemann M."/>
            <person name="Han J."/>
            <person name="Chen A."/>
            <person name="Kyrpides N."/>
            <person name="Mavromatis K."/>
            <person name="Markowitz V."/>
            <person name="Palaniappan K."/>
            <person name="Ivanova N."/>
            <person name="Schaumberg A."/>
            <person name="Pati A."/>
            <person name="Liolios K."/>
            <person name="Nordberg H.P."/>
            <person name="Cantor M.N."/>
            <person name="Hua S.X."/>
            <person name="Woyke T."/>
        </authorList>
    </citation>
    <scope>NUCLEOTIDE SEQUENCE [LARGE SCALE GENOMIC DNA]</scope>
    <source>
        <strain evidence="1 2">DSM 2278</strain>
    </source>
</reference>
<evidence type="ECO:0000313" key="1">
    <source>
        <dbReference type="EMBL" id="ETA68819.1"/>
    </source>
</evidence>
<dbReference type="RefSeq" id="WP_023845953.1">
    <property type="nucleotide sequence ID" value="NZ_AZAJ01000001.1"/>
</dbReference>
<keyword evidence="2" id="KW-1185">Reference proteome</keyword>
<protein>
    <submittedName>
        <fullName evidence="1">Uncharacterized protein</fullName>
    </submittedName>
</protein>
<dbReference type="EMBL" id="AZAJ01000001">
    <property type="protein sequence ID" value="ETA68819.1"/>
    <property type="molecule type" value="Genomic_DNA"/>
</dbReference>
<dbReference type="STRING" id="1090322.MettiDRAFT_2304"/>
<accession>W9DQI2</accession>
<organism evidence="1 2">
    <name type="scientific">Methanolobus tindarius DSM 2278</name>
    <dbReference type="NCBI Taxonomy" id="1090322"/>
    <lineage>
        <taxon>Archaea</taxon>
        <taxon>Methanobacteriati</taxon>
        <taxon>Methanobacteriota</taxon>
        <taxon>Stenosarchaea group</taxon>
        <taxon>Methanomicrobia</taxon>
        <taxon>Methanosarcinales</taxon>
        <taxon>Methanosarcinaceae</taxon>
        <taxon>Methanolobus</taxon>
    </lineage>
</organism>
<dbReference type="AlphaFoldDB" id="W9DQI2"/>
<name>W9DQI2_METTI</name>
<evidence type="ECO:0000313" key="2">
    <source>
        <dbReference type="Proteomes" id="UP000019483"/>
    </source>
</evidence>
<dbReference type="Proteomes" id="UP000019483">
    <property type="component" value="Unassembled WGS sequence"/>
</dbReference>
<proteinExistence type="predicted"/>
<comment type="caution">
    <text evidence="1">The sequence shown here is derived from an EMBL/GenBank/DDBJ whole genome shotgun (WGS) entry which is preliminary data.</text>
</comment>